<dbReference type="AlphaFoldDB" id="A0A834J1H1"/>
<feature type="region of interest" description="Disordered" evidence="1">
    <location>
        <begin position="84"/>
        <end position="110"/>
    </location>
</feature>
<protein>
    <submittedName>
        <fullName evidence="2">Uncharacterized protein</fullName>
    </submittedName>
</protein>
<evidence type="ECO:0000256" key="1">
    <source>
        <dbReference type="SAM" id="MobiDB-lite"/>
    </source>
</evidence>
<evidence type="ECO:0000313" key="3">
    <source>
        <dbReference type="Proteomes" id="UP000617340"/>
    </source>
</evidence>
<accession>A0A834J1H1</accession>
<keyword evidence="3" id="KW-1185">Reference proteome</keyword>
<feature type="region of interest" description="Disordered" evidence="1">
    <location>
        <begin position="260"/>
        <end position="294"/>
    </location>
</feature>
<dbReference type="EMBL" id="JACSDZ010000024">
    <property type="protein sequence ID" value="KAF7379987.1"/>
    <property type="molecule type" value="Genomic_DNA"/>
</dbReference>
<organism evidence="2 3">
    <name type="scientific">Vespula germanica</name>
    <name type="common">German yellow jacket</name>
    <name type="synonym">Paravespula germanica</name>
    <dbReference type="NCBI Taxonomy" id="30212"/>
    <lineage>
        <taxon>Eukaryota</taxon>
        <taxon>Metazoa</taxon>
        <taxon>Ecdysozoa</taxon>
        <taxon>Arthropoda</taxon>
        <taxon>Hexapoda</taxon>
        <taxon>Insecta</taxon>
        <taxon>Pterygota</taxon>
        <taxon>Neoptera</taxon>
        <taxon>Endopterygota</taxon>
        <taxon>Hymenoptera</taxon>
        <taxon>Apocrita</taxon>
        <taxon>Aculeata</taxon>
        <taxon>Vespoidea</taxon>
        <taxon>Vespidae</taxon>
        <taxon>Vespinae</taxon>
        <taxon>Vespula</taxon>
    </lineage>
</organism>
<name>A0A834J1H1_VESGE</name>
<comment type="caution">
    <text evidence="2">The sequence shown here is derived from an EMBL/GenBank/DDBJ whole genome shotgun (WGS) entry which is preliminary data.</text>
</comment>
<feature type="compositionally biased region" description="Basic and acidic residues" evidence="1">
    <location>
        <begin position="280"/>
        <end position="292"/>
    </location>
</feature>
<evidence type="ECO:0000313" key="2">
    <source>
        <dbReference type="EMBL" id="KAF7379987.1"/>
    </source>
</evidence>
<gene>
    <name evidence="2" type="ORF">HZH68_016935</name>
</gene>
<reference evidence="2" key="1">
    <citation type="journal article" date="2020" name="G3 (Bethesda)">
        <title>High-Quality Assemblies for Three Invasive Social Wasps from the &lt;i&gt;Vespula&lt;/i&gt; Genus.</title>
        <authorList>
            <person name="Harrop T.W.R."/>
            <person name="Guhlin J."/>
            <person name="McLaughlin G.M."/>
            <person name="Permina E."/>
            <person name="Stockwell P."/>
            <person name="Gilligan J."/>
            <person name="Le Lec M.F."/>
            <person name="Gruber M.A.M."/>
            <person name="Quinn O."/>
            <person name="Lovegrove M."/>
            <person name="Duncan E.J."/>
            <person name="Remnant E.J."/>
            <person name="Van Eeckhoven J."/>
            <person name="Graham B."/>
            <person name="Knapp R.A."/>
            <person name="Langford K.W."/>
            <person name="Kronenberg Z."/>
            <person name="Press M.O."/>
            <person name="Eacker S.M."/>
            <person name="Wilson-Rankin E.E."/>
            <person name="Purcell J."/>
            <person name="Lester P.J."/>
            <person name="Dearden P.K."/>
        </authorList>
    </citation>
    <scope>NUCLEOTIDE SEQUENCE</scope>
    <source>
        <strain evidence="2">Linc-1</strain>
    </source>
</reference>
<sequence>MRLLTRQETSLTIDGKRFVNQELARFLNRIVEGIKCKRRDKNYKEIVSSYINEILATELSINIIKFTDGRNEKILNYIRDFSSEKSEGSSVDNPLIDRNKSQEKQSRRSKRRIDYTIRNYDTRILVDSFDLEDIQAGNSSSVELLLGKCLDRKTLRETFVREHECSSDLATLGANLSRGNSEGDASEWYGAMSKRSNRQETQKNIAQPAGVARITPIINTRTLGALKIQNICDQVRTFVKEVTFERSFLLRRQGNNLAAKVENRSRKGTKQRTRFSGDGTKSHTESQHKEIQARSGKWHGTGICCETIYSPWPPRIATKKVYSEKCKTPVDAAGQECNAEACPLYCIHTSSVLRLNDASLTLKSL</sequence>
<feature type="compositionally biased region" description="Basic and acidic residues" evidence="1">
    <location>
        <begin position="95"/>
        <end position="106"/>
    </location>
</feature>
<proteinExistence type="predicted"/>
<dbReference type="Proteomes" id="UP000617340">
    <property type="component" value="Unassembled WGS sequence"/>
</dbReference>